<dbReference type="CDD" id="cd07813">
    <property type="entry name" value="COQ10p_like"/>
    <property type="match status" value="1"/>
</dbReference>
<keyword evidence="2" id="KW-1277">Toxin-antitoxin system</keyword>
<evidence type="ECO:0000256" key="2">
    <source>
        <dbReference type="ARBA" id="ARBA00022649"/>
    </source>
</evidence>
<dbReference type="STRING" id="1548547.BA177_10235"/>
<keyword evidence="5" id="KW-1185">Reference proteome</keyword>
<evidence type="ECO:0000256" key="1">
    <source>
        <dbReference type="ARBA" id="ARBA00008918"/>
    </source>
</evidence>
<dbReference type="RefSeq" id="WP_068615965.1">
    <property type="nucleotide sequence ID" value="NZ_CP016268.1"/>
</dbReference>
<dbReference type="OrthoDB" id="9804759at2"/>
<sequence>MRSAHRSALVPYSAQQMYELVDDIGAYPEFLPWCSDARILNRDGDTVEAMLELNKSGIRKSFTTRNTGHPYEGIELRLVGGPFHHLEGGWRFTDLPGHGSKVVLDIDFEFESTLVDVIFGSFFEDTCNSLVDAFTQRAVTVYAGGAT</sequence>
<dbReference type="InterPro" id="IPR023393">
    <property type="entry name" value="START-like_dom_sf"/>
</dbReference>
<dbReference type="Proteomes" id="UP000092695">
    <property type="component" value="Chromosome"/>
</dbReference>
<organism evidence="4 5">
    <name type="scientific">Woeseia oceani</name>
    <dbReference type="NCBI Taxonomy" id="1548547"/>
    <lineage>
        <taxon>Bacteria</taxon>
        <taxon>Pseudomonadati</taxon>
        <taxon>Pseudomonadota</taxon>
        <taxon>Gammaproteobacteria</taxon>
        <taxon>Woeseiales</taxon>
        <taxon>Woeseiaceae</taxon>
        <taxon>Woeseia</taxon>
    </lineage>
</organism>
<dbReference type="EMBL" id="CP016268">
    <property type="protein sequence ID" value="ANO51533.1"/>
    <property type="molecule type" value="Genomic_DNA"/>
</dbReference>
<protein>
    <submittedName>
        <fullName evidence="4">Ubiquinone-binding protein</fullName>
    </submittedName>
</protein>
<comment type="similarity">
    <text evidence="1">Belongs to the ribosome association toxin RatA family.</text>
</comment>
<evidence type="ECO:0000313" key="5">
    <source>
        <dbReference type="Proteomes" id="UP000092695"/>
    </source>
</evidence>
<dbReference type="PANTHER" id="PTHR12901">
    <property type="entry name" value="SPERM PROTEIN HOMOLOG"/>
    <property type="match status" value="1"/>
</dbReference>
<evidence type="ECO:0000313" key="4">
    <source>
        <dbReference type="EMBL" id="ANO51533.1"/>
    </source>
</evidence>
<dbReference type="Pfam" id="PF03364">
    <property type="entry name" value="Polyketide_cyc"/>
    <property type="match status" value="1"/>
</dbReference>
<dbReference type="InterPro" id="IPR005031">
    <property type="entry name" value="COQ10_START"/>
</dbReference>
<dbReference type="KEGG" id="woc:BA177_10235"/>
<proteinExistence type="inferred from homology"/>
<accession>A0A193LGE6</accession>
<dbReference type="GO" id="GO:0045333">
    <property type="term" value="P:cellular respiration"/>
    <property type="evidence" value="ECO:0007669"/>
    <property type="project" value="InterPro"/>
</dbReference>
<dbReference type="AlphaFoldDB" id="A0A193LGE6"/>
<dbReference type="GO" id="GO:0048039">
    <property type="term" value="F:ubiquinone binding"/>
    <property type="evidence" value="ECO:0007669"/>
    <property type="project" value="InterPro"/>
</dbReference>
<dbReference type="InterPro" id="IPR044996">
    <property type="entry name" value="COQ10-like"/>
</dbReference>
<keyword evidence="4" id="KW-0830">Ubiquinone</keyword>
<dbReference type="PANTHER" id="PTHR12901:SF10">
    <property type="entry name" value="COENZYME Q-BINDING PROTEIN COQ10, MITOCHONDRIAL"/>
    <property type="match status" value="1"/>
</dbReference>
<evidence type="ECO:0000259" key="3">
    <source>
        <dbReference type="Pfam" id="PF03364"/>
    </source>
</evidence>
<gene>
    <name evidence="4" type="ORF">BA177_10235</name>
</gene>
<reference evidence="4 5" key="1">
    <citation type="submission" date="2016-06" db="EMBL/GenBank/DDBJ databases">
        <title>Complete genome sequence of a deep-branching marine Gamma Proteobacterium Woeseia oceani type strain XK5.</title>
        <authorList>
            <person name="Mu D."/>
            <person name="Du Z."/>
        </authorList>
    </citation>
    <scope>NUCLEOTIDE SEQUENCE [LARGE SCALE GENOMIC DNA]</scope>
    <source>
        <strain evidence="4 5">XK5</strain>
    </source>
</reference>
<dbReference type="SUPFAM" id="SSF55961">
    <property type="entry name" value="Bet v1-like"/>
    <property type="match status" value="1"/>
</dbReference>
<feature type="domain" description="Coenzyme Q-binding protein COQ10 START" evidence="3">
    <location>
        <begin position="10"/>
        <end position="135"/>
    </location>
</feature>
<dbReference type="Gene3D" id="3.30.530.20">
    <property type="match status" value="1"/>
</dbReference>
<name>A0A193LGE6_9GAMM</name>